<dbReference type="Pfam" id="PF07969">
    <property type="entry name" value="Amidohydro_3"/>
    <property type="match status" value="2"/>
</dbReference>
<sequence length="550" mass="60142">MHDIVIRDGLIVDGSGAEPYAGDVAIENDTIVAVGDVDGKGKEEINAGGAAVTPGFIDLHTHLDAQVGWDPLLTPSSCHGVSTVLTGNCAVTFAPCKPADQRFLAEMMETVEDIPREAILEGLPWDWHSFGEYLDSVERMKPALNIAGLVGHAAIRYYVMGDRSMDENPNADEIAQIAEIAGQSVKDGAVGFSTNRLPAHRVPDGRAIPGTFALAEELETVARSVAAEGGLMQNVPFYRQGDIEKDLHLIGRQAKAGNGRVLFSVVESDSFKMEDPHYIIDDYIKEGCEIYGTTVPRCGGNVSNIQTVILFPGWQKLRAIAPEKRLEAIRDDAFRAELIEAAKAEPTSEGFAKRLRWTGDGQRPIYTKGREDNLAAMAESLGEHPAETWLRLMLETDGKAVFHMPFFNMDFEALEQLMEKDWVVPGLGDAGAHVSVIIDAGWPSFLLAHWVRDESKMSLATAIHRMTARPAQVLRLNDRGLLQPGKRADINVVDVDRVAEHQPQVIQDFPLGKSRLTQPATGYIATMVNGQVIVRNDEHTGDRGGRVLRS</sequence>
<reference evidence="2 3" key="1">
    <citation type="submission" date="2017-08" db="EMBL/GenBank/DDBJ databases">
        <title>Fine stratification of microbial communities through a metagenomic profile of the photic zone.</title>
        <authorList>
            <person name="Haro-Moreno J.M."/>
            <person name="Lopez-Perez M."/>
            <person name="De La Torre J."/>
            <person name="Picazo A."/>
            <person name="Camacho A."/>
            <person name="Rodriguez-Valera F."/>
        </authorList>
    </citation>
    <scope>NUCLEOTIDE SEQUENCE [LARGE SCALE GENOMIC DNA]</scope>
    <source>
        <strain evidence="2">MED-G24</strain>
    </source>
</reference>
<dbReference type="GO" id="GO:0005829">
    <property type="term" value="C:cytosol"/>
    <property type="evidence" value="ECO:0007669"/>
    <property type="project" value="TreeGrafter"/>
</dbReference>
<feature type="domain" description="Amidohydrolase 3" evidence="1">
    <location>
        <begin position="325"/>
        <end position="534"/>
    </location>
</feature>
<comment type="caution">
    <text evidence="2">The sequence shown here is derived from an EMBL/GenBank/DDBJ whole genome shotgun (WGS) entry which is preliminary data.</text>
</comment>
<dbReference type="SUPFAM" id="SSF51338">
    <property type="entry name" value="Composite domain of metallo-dependent hydrolases"/>
    <property type="match status" value="1"/>
</dbReference>
<dbReference type="EMBL" id="NTKD01000014">
    <property type="protein sequence ID" value="PDH40239.1"/>
    <property type="molecule type" value="Genomic_DNA"/>
</dbReference>
<evidence type="ECO:0000313" key="2">
    <source>
        <dbReference type="EMBL" id="PDH40239.1"/>
    </source>
</evidence>
<name>A0A2A5WUS3_9GAMM</name>
<dbReference type="Proteomes" id="UP000219327">
    <property type="component" value="Unassembled WGS sequence"/>
</dbReference>
<dbReference type="InterPro" id="IPR013108">
    <property type="entry name" value="Amidohydro_3"/>
</dbReference>
<dbReference type="InterPro" id="IPR032466">
    <property type="entry name" value="Metal_Hydrolase"/>
</dbReference>
<keyword evidence="2" id="KW-0378">Hydrolase</keyword>
<dbReference type="Gene3D" id="3.20.20.140">
    <property type="entry name" value="Metal-dependent hydrolases"/>
    <property type="match status" value="2"/>
</dbReference>
<dbReference type="PANTHER" id="PTHR11647">
    <property type="entry name" value="HYDRANTOINASE/DIHYDROPYRIMIDINASE FAMILY MEMBER"/>
    <property type="match status" value="1"/>
</dbReference>
<dbReference type="InterPro" id="IPR011059">
    <property type="entry name" value="Metal-dep_hydrolase_composite"/>
</dbReference>
<feature type="domain" description="Amidohydrolase 3" evidence="1">
    <location>
        <begin position="43"/>
        <end position="226"/>
    </location>
</feature>
<proteinExistence type="predicted"/>
<protein>
    <submittedName>
        <fullName evidence="2">Amidohydrolase</fullName>
    </submittedName>
</protein>
<evidence type="ECO:0000259" key="1">
    <source>
        <dbReference type="Pfam" id="PF07969"/>
    </source>
</evidence>
<organism evidence="2 3">
    <name type="scientific">OM182 bacterium MED-G24</name>
    <dbReference type="NCBI Taxonomy" id="1986255"/>
    <lineage>
        <taxon>Bacteria</taxon>
        <taxon>Pseudomonadati</taxon>
        <taxon>Pseudomonadota</taxon>
        <taxon>Gammaproteobacteria</taxon>
        <taxon>OMG group</taxon>
        <taxon>OM182 clade</taxon>
    </lineage>
</organism>
<evidence type="ECO:0000313" key="3">
    <source>
        <dbReference type="Proteomes" id="UP000219327"/>
    </source>
</evidence>
<gene>
    <name evidence="2" type="ORF">CNE99_04030</name>
</gene>
<dbReference type="AlphaFoldDB" id="A0A2A5WUS3"/>
<accession>A0A2A5WUS3</accession>
<dbReference type="GO" id="GO:0016812">
    <property type="term" value="F:hydrolase activity, acting on carbon-nitrogen (but not peptide) bonds, in cyclic amides"/>
    <property type="evidence" value="ECO:0007669"/>
    <property type="project" value="TreeGrafter"/>
</dbReference>
<dbReference type="InterPro" id="IPR050378">
    <property type="entry name" value="Metallo-dep_Hydrolases_sf"/>
</dbReference>
<dbReference type="PANTHER" id="PTHR11647:SF1">
    <property type="entry name" value="COLLAPSIN RESPONSE MEDIATOR PROTEIN"/>
    <property type="match status" value="1"/>
</dbReference>
<dbReference type="SUPFAM" id="SSF51556">
    <property type="entry name" value="Metallo-dependent hydrolases"/>
    <property type="match status" value="1"/>
</dbReference>